<protein>
    <submittedName>
        <fullName evidence="1">Uncharacterized protein</fullName>
    </submittedName>
</protein>
<dbReference type="EMBL" id="CP042469">
    <property type="protein sequence ID" value="QOX65138.1"/>
    <property type="molecule type" value="Genomic_DNA"/>
</dbReference>
<accession>A0ACD1AF66</accession>
<reference evidence="1" key="1">
    <citation type="submission" date="2019-08" db="EMBL/GenBank/DDBJ databases">
        <title>Genome sequence of Clostridiales bacterium MT110.</title>
        <authorList>
            <person name="Cao J."/>
        </authorList>
    </citation>
    <scope>NUCLEOTIDE SEQUENCE</scope>
    <source>
        <strain evidence="1">MT110</strain>
    </source>
</reference>
<evidence type="ECO:0000313" key="1">
    <source>
        <dbReference type="EMBL" id="QOX65138.1"/>
    </source>
</evidence>
<proteinExistence type="predicted"/>
<name>A0ACD1AF66_9FIRM</name>
<keyword evidence="2" id="KW-1185">Reference proteome</keyword>
<sequence length="190" mass="22394">MFKNQVQYPISAQMNFIFRARLLWRDLATWLRAYKVSLYGGVGNTEALSQRLYQIPMEYGNILKVFVGDEVTEQYINLLSQYIILLQSLFISQINDDRDASDELTKQIYQNTKNRAVLLAQINPYWSRNEWITLMNSFTQMQIEEATTFLTRDYNQNIEIFDRILSLTTIMGDYFSEGLTFFFMLNPHGT</sequence>
<evidence type="ECO:0000313" key="2">
    <source>
        <dbReference type="Proteomes" id="UP000594014"/>
    </source>
</evidence>
<organism evidence="1 2">
    <name type="scientific">Anoxybacterium hadale</name>
    <dbReference type="NCBI Taxonomy" id="3408580"/>
    <lineage>
        <taxon>Bacteria</taxon>
        <taxon>Bacillati</taxon>
        <taxon>Bacillota</taxon>
        <taxon>Clostridia</taxon>
        <taxon>Peptostreptococcales</taxon>
        <taxon>Anaerovoracaceae</taxon>
        <taxon>Anoxybacterium</taxon>
    </lineage>
</organism>
<gene>
    <name evidence="1" type="ORF">FRZ06_18190</name>
</gene>
<dbReference type="Proteomes" id="UP000594014">
    <property type="component" value="Chromosome"/>
</dbReference>